<reference evidence="4 5" key="1">
    <citation type="submission" date="2017-08" db="EMBL/GenBank/DDBJ databases">
        <title>Pleomorphomonas carboxidotrophicus sp. nov., a new mesophilic hydrogenogenic carboxidotroph.</title>
        <authorList>
            <person name="Esquivel-Elizondo S."/>
            <person name="Krajmalnik-Brown R."/>
            <person name="Maldonado J."/>
        </authorList>
    </citation>
    <scope>NUCLEOTIDE SEQUENCE [LARGE SCALE GENOMIC DNA]</scope>
    <source>
        <strain evidence="4 5">SVCO-16</strain>
    </source>
</reference>
<dbReference type="AlphaFoldDB" id="A0A2G9WTX9"/>
<keyword evidence="1 2" id="KW-0732">Signal</keyword>
<gene>
    <name evidence="4" type="ORF">CJ014_16020</name>
</gene>
<feature type="chain" id="PRO_5013688379" evidence="2">
    <location>
        <begin position="34"/>
        <end position="275"/>
    </location>
</feature>
<comment type="caution">
    <text evidence="4">The sequence shown here is derived from an EMBL/GenBank/DDBJ whole genome shotgun (WGS) entry which is preliminary data.</text>
</comment>
<dbReference type="Proteomes" id="UP000231070">
    <property type="component" value="Unassembled WGS sequence"/>
</dbReference>
<sequence length="275" mass="29329">MSRKRETSQMTNIVVKTALAFAIASSVALPALAEDVLRIGMTPEPYLPFGQVNAAGEWEGIEADITHALCERMQVKCEISAMAFDGLLPALKENKLDVAVGAFSITDERKQTVDFSASYYTEGTSLVGPKSEAVTVGTADAPDGSKILDPKTFEGKIVGVQASTVQHQYLTKYYPDAEVKAYDTADNSMADLAAGRIDFVLSPDLYLHTFLATPQGADFDIKAAAPDNKVLGEGVGYVVKKGDAATLKKVDDALASIKADGTLDKSIARWVDGVK</sequence>
<accession>A0A2G9WTX9</accession>
<dbReference type="Pfam" id="PF00497">
    <property type="entry name" value="SBP_bac_3"/>
    <property type="match status" value="1"/>
</dbReference>
<protein>
    <submittedName>
        <fullName evidence="4">Amino acid ABC transporter substrate-binding protein</fullName>
    </submittedName>
</protein>
<evidence type="ECO:0000313" key="4">
    <source>
        <dbReference type="EMBL" id="PIO98166.1"/>
    </source>
</evidence>
<proteinExistence type="predicted"/>
<keyword evidence="5" id="KW-1185">Reference proteome</keyword>
<name>A0A2G9WTX9_9HYPH</name>
<organism evidence="4 5">
    <name type="scientific">Pleomorphomonas carboxyditropha</name>
    <dbReference type="NCBI Taxonomy" id="2023338"/>
    <lineage>
        <taxon>Bacteria</taxon>
        <taxon>Pseudomonadati</taxon>
        <taxon>Pseudomonadota</taxon>
        <taxon>Alphaproteobacteria</taxon>
        <taxon>Hyphomicrobiales</taxon>
        <taxon>Pleomorphomonadaceae</taxon>
        <taxon>Pleomorphomonas</taxon>
    </lineage>
</organism>
<evidence type="ECO:0000259" key="3">
    <source>
        <dbReference type="SMART" id="SM00062"/>
    </source>
</evidence>
<feature type="domain" description="Solute-binding protein family 3/N-terminal" evidence="3">
    <location>
        <begin position="36"/>
        <end position="274"/>
    </location>
</feature>
<evidence type="ECO:0000256" key="1">
    <source>
        <dbReference type="ARBA" id="ARBA00022729"/>
    </source>
</evidence>
<feature type="signal peptide" evidence="2">
    <location>
        <begin position="1"/>
        <end position="33"/>
    </location>
</feature>
<dbReference type="PANTHER" id="PTHR35936">
    <property type="entry name" value="MEMBRANE-BOUND LYTIC MUREIN TRANSGLYCOSYLASE F"/>
    <property type="match status" value="1"/>
</dbReference>
<dbReference type="PANTHER" id="PTHR35936:SF17">
    <property type="entry name" value="ARGININE-BINDING EXTRACELLULAR PROTEIN ARTP"/>
    <property type="match status" value="1"/>
</dbReference>
<dbReference type="Gene3D" id="3.40.190.10">
    <property type="entry name" value="Periplasmic binding protein-like II"/>
    <property type="match status" value="2"/>
</dbReference>
<dbReference type="EMBL" id="NQVN01000011">
    <property type="protein sequence ID" value="PIO98166.1"/>
    <property type="molecule type" value="Genomic_DNA"/>
</dbReference>
<dbReference type="OrthoDB" id="5419093at2"/>
<dbReference type="InterPro" id="IPR001638">
    <property type="entry name" value="Solute-binding_3/MltF_N"/>
</dbReference>
<dbReference type="SUPFAM" id="SSF53850">
    <property type="entry name" value="Periplasmic binding protein-like II"/>
    <property type="match status" value="1"/>
</dbReference>
<evidence type="ECO:0000256" key="2">
    <source>
        <dbReference type="SAM" id="SignalP"/>
    </source>
</evidence>
<dbReference type="SMART" id="SM00062">
    <property type="entry name" value="PBPb"/>
    <property type="match status" value="1"/>
</dbReference>
<evidence type="ECO:0000313" key="5">
    <source>
        <dbReference type="Proteomes" id="UP000231070"/>
    </source>
</evidence>